<dbReference type="EMBL" id="BSOS01000033">
    <property type="protein sequence ID" value="GLR66731.1"/>
    <property type="molecule type" value="Genomic_DNA"/>
</dbReference>
<evidence type="ECO:0000256" key="2">
    <source>
        <dbReference type="ARBA" id="ARBA00022630"/>
    </source>
</evidence>
<keyword evidence="6" id="KW-1185">Reference proteome</keyword>
<keyword evidence="3" id="KW-0288">FMN</keyword>
<proteinExistence type="predicted"/>
<accession>A0ABQ6A4G5</accession>
<dbReference type="PANTHER" id="PTHR42917:SF2">
    <property type="entry name" value="2,4-DIENOYL-COA REDUCTASE [(2E)-ENOYL-COA-PRODUCING]"/>
    <property type="match status" value="1"/>
</dbReference>
<reference evidence="6" key="1">
    <citation type="journal article" date="2019" name="Int. J. Syst. Evol. Microbiol.">
        <title>The Global Catalogue of Microorganisms (GCM) 10K type strain sequencing project: providing services to taxonomists for standard genome sequencing and annotation.</title>
        <authorList>
            <consortium name="The Broad Institute Genomics Platform"/>
            <consortium name="The Broad Institute Genome Sequencing Center for Infectious Disease"/>
            <person name="Wu L."/>
            <person name="Ma J."/>
        </authorList>
    </citation>
    <scope>NUCLEOTIDE SEQUENCE [LARGE SCALE GENOMIC DNA]</scope>
    <source>
        <strain evidence="6">NBRC 112502</strain>
    </source>
</reference>
<evidence type="ECO:0000313" key="6">
    <source>
        <dbReference type="Proteomes" id="UP001156641"/>
    </source>
</evidence>
<comment type="cofactor">
    <cofactor evidence="1">
        <name>FMN</name>
        <dbReference type="ChEBI" id="CHEBI:58210"/>
    </cofactor>
</comment>
<keyword evidence="2" id="KW-0285">Flavoprotein</keyword>
<evidence type="ECO:0000313" key="5">
    <source>
        <dbReference type="EMBL" id="GLR66731.1"/>
    </source>
</evidence>
<evidence type="ECO:0000256" key="4">
    <source>
        <dbReference type="ARBA" id="ARBA00023002"/>
    </source>
</evidence>
<sequence>MLAEDLIVSTKEPKKVLVIGGGPAGMEAARMAALSGRHVTLLAARPKLGGNINISKLAPRLKTLADITIWQEQERYRLGVEVQHLC</sequence>
<evidence type="ECO:0008006" key="7">
    <source>
        <dbReference type="Google" id="ProtNLM"/>
    </source>
</evidence>
<dbReference type="Proteomes" id="UP001156641">
    <property type="component" value="Unassembled WGS sequence"/>
</dbReference>
<gene>
    <name evidence="5" type="ORF">GCM10010909_14110</name>
</gene>
<dbReference type="Gene3D" id="3.40.50.720">
    <property type="entry name" value="NAD(P)-binding Rossmann-like Domain"/>
    <property type="match status" value="1"/>
</dbReference>
<organism evidence="5 6">
    <name type="scientific">Acidocella aquatica</name>
    <dbReference type="NCBI Taxonomy" id="1922313"/>
    <lineage>
        <taxon>Bacteria</taxon>
        <taxon>Pseudomonadati</taxon>
        <taxon>Pseudomonadota</taxon>
        <taxon>Alphaproteobacteria</taxon>
        <taxon>Acetobacterales</taxon>
        <taxon>Acidocellaceae</taxon>
        <taxon>Acidocella</taxon>
    </lineage>
</organism>
<name>A0ABQ6A4G5_9PROT</name>
<dbReference type="PANTHER" id="PTHR42917">
    <property type="entry name" value="2,4-DIENOYL-COA REDUCTASE"/>
    <property type="match status" value="1"/>
</dbReference>
<keyword evidence="4" id="KW-0560">Oxidoreductase</keyword>
<comment type="caution">
    <text evidence="5">The sequence shown here is derived from an EMBL/GenBank/DDBJ whole genome shotgun (WGS) entry which is preliminary data.</text>
</comment>
<protein>
    <recommendedName>
        <fullName evidence="7">FAD-dependent oxidoreductase</fullName>
    </recommendedName>
</protein>
<evidence type="ECO:0000256" key="1">
    <source>
        <dbReference type="ARBA" id="ARBA00001917"/>
    </source>
</evidence>
<dbReference type="InterPro" id="IPR051793">
    <property type="entry name" value="NADH:flavin_oxidoreductase"/>
</dbReference>
<evidence type="ECO:0000256" key="3">
    <source>
        <dbReference type="ARBA" id="ARBA00022643"/>
    </source>
</evidence>
<dbReference type="Pfam" id="PF12831">
    <property type="entry name" value="FAD_oxidored"/>
    <property type="match status" value="1"/>
</dbReference>
<dbReference type="SUPFAM" id="SSF51971">
    <property type="entry name" value="Nucleotide-binding domain"/>
    <property type="match status" value="1"/>
</dbReference>